<dbReference type="Proteomes" id="UP000887013">
    <property type="component" value="Unassembled WGS sequence"/>
</dbReference>
<name>A0A8X6PLP3_NEPPI</name>
<feature type="region of interest" description="Disordered" evidence="1">
    <location>
        <begin position="1111"/>
        <end position="1137"/>
    </location>
</feature>
<evidence type="ECO:0000313" key="2">
    <source>
        <dbReference type="EMBL" id="GFT71153.1"/>
    </source>
</evidence>
<feature type="compositionally biased region" description="Polar residues" evidence="1">
    <location>
        <begin position="1655"/>
        <end position="1666"/>
    </location>
</feature>
<evidence type="ECO:0000313" key="3">
    <source>
        <dbReference type="Proteomes" id="UP000887013"/>
    </source>
</evidence>
<dbReference type="EMBL" id="BMAW01021034">
    <property type="protein sequence ID" value="GFT71153.1"/>
    <property type="molecule type" value="Genomic_DNA"/>
</dbReference>
<dbReference type="OrthoDB" id="6469438at2759"/>
<gene>
    <name evidence="2" type="primary">COM42_05930</name>
    <name evidence="2" type="ORF">NPIL_297571</name>
</gene>
<comment type="caution">
    <text evidence="2">The sequence shown here is derived from an EMBL/GenBank/DDBJ whole genome shotgun (WGS) entry which is preliminary data.</text>
</comment>
<accession>A0A8X6PLP3</accession>
<protein>
    <submittedName>
        <fullName evidence="2">Uncharacterized protein</fullName>
    </submittedName>
</protein>
<feature type="region of interest" description="Disordered" evidence="1">
    <location>
        <begin position="1034"/>
        <end position="1077"/>
    </location>
</feature>
<evidence type="ECO:0000256" key="1">
    <source>
        <dbReference type="SAM" id="MobiDB-lite"/>
    </source>
</evidence>
<feature type="compositionally biased region" description="Basic and acidic residues" evidence="1">
    <location>
        <begin position="1044"/>
        <end position="1054"/>
    </location>
</feature>
<keyword evidence="3" id="KW-1185">Reference proteome</keyword>
<sequence length="1666" mass="187883">MQSASKTPAEGAEGKDSDIVQSYEQLPIPDSSLLEVSSGYNSESGVSENDEDQSREMSSAKNEEVECWYKFLRRKIGLDINARQLIETNPELAKINKSELMIRLAYELCLAKNTEYNPENDAAKNEEENNKHRKFDTSRVFALFKVLNEVIEKSDRKNFVEFVCQKGNVKLLKMIYRQENRDGGGLAQLNQQYSWKGEFTGYERLIDLLQYVIIERPCSPEIVLCIAEKVYGGAHIIYNGKQYLQVTHIKGGFDYPDSVVIEDCLKTAIKLSYKNVVPVMLGGDIYQCICLMKGKRFQEEKRFGEAFDMIKETVAEVMSSWVEQSCKQDLLREVKDLLKEGIEIDINTIGKKDLIAELESRGIELSKNDKKSKERLVEKLGGEKVRLRLGKTVVGGLISALFFNHQDELMEKPFEIKVSLRNKSYKEKEINELSKNIDSKSFVKGRVLEKIKLLNSSSHAFNSWFFREVLSAIVNDEERFNKLKAVCAAICKEPMERLLKDVEVGEDVVDALGFFGVEISSSQVTTSEIPKSSASIGDHFAEDIQKLAEKIKEEGKIEIDKETRGLKESDRLAFSGLSRDIITELKKKRRLKEGLTDDEKDNLSNAVSQAMSEIKEGINILTSSTDVGDIFEHFEVINSEIEKENKREIVELVCQKGNVKLLEIICQQENKDVKVSIWIGYQYVWKGDFTGYKTLIDLLQYVLEQPCSPEIVLCIAEKVYGRAHVIYNGEQYLNSKQIANIKGSFDYSDSVIKNCLKAAIKLSYKNVVQVMLGGDIYHCIRLTKGEEFQEEKKALDMVKKAVAEVMSSWVEQSCKQDLLKEVKDLLKEGIEIDINKMRKQELIDELESRGIELSRDDKRSKERLVEKLGGEKVRLRLGKTVVGGLISALFFNHQDELMEKPFKIKILPQNASKREKEIKELNEKINSKNFVKEKVLEKIKLLNSSSHAFNSCFFREVLAAIVNDEGRFNKLKAVCAAICKEPMERLLKGVEVSEDVVEILRFFGVDPLVLEKSMTSAPENSNVVPSRNIPSLQIEDLTLSSNSRSEKGTSDELRQPSADAELTSDDCSSTSHDPLKINITGPERVAKAKVLSPAPPPPGSKAAEEKNKGFMQTSCGQGENSSYNKGENSHRHGGKVRLTNRGAGMLSQINLEALDKKKKKKLDEASYVSGSLGRVSGQKKIHPPSIQELLDADRLMYMEKTLDKVILNYNTLSYDRLCGSSSSDHDLDESVEEEVVHELFESDDNFVKYQDAVNELVKGNVVTAKRVLLELVNDNVEPAYYAYVLMFFKEVIRQCDVLNTPGENVKIMEKSKDDINTAVQLLKRASFMEPASSFLLGMMKRYNIGECSKLMDGSWRDDLIHVVNVARERRFLNIEGYILKNIDCNNKWDYEKCGLGMQKKDEYIKEMCKYSLYEITLSMLSKQDFNADALNNLFQILFQDEFPEALYSYGAALLKNKVGKGRAFKENVKEAMEYLNRAIVAGHKGAEFLLGILPFTNKVGRRLSNDEVSFCIRKLEDYISKKGGLCAVDKENVDKAAYCLAVEYYTEGSHLVQQHDKQKAGRILRLRGLYKELVNLKDQSQIGLSPSSSVSSVSERCSSAGIEGHSSSGGDDSSLFLSPLSSTKNISKASFSGFPEDYSNIDINKTPATKLSGASAENQSVFGKSK</sequence>
<feature type="region of interest" description="Disordered" evidence="1">
    <location>
        <begin position="1"/>
        <end position="59"/>
    </location>
</feature>
<organism evidence="2 3">
    <name type="scientific">Nephila pilipes</name>
    <name type="common">Giant wood spider</name>
    <name type="synonym">Nephila maculata</name>
    <dbReference type="NCBI Taxonomy" id="299642"/>
    <lineage>
        <taxon>Eukaryota</taxon>
        <taxon>Metazoa</taxon>
        <taxon>Ecdysozoa</taxon>
        <taxon>Arthropoda</taxon>
        <taxon>Chelicerata</taxon>
        <taxon>Arachnida</taxon>
        <taxon>Araneae</taxon>
        <taxon>Araneomorphae</taxon>
        <taxon>Entelegynae</taxon>
        <taxon>Araneoidea</taxon>
        <taxon>Nephilidae</taxon>
        <taxon>Nephila</taxon>
    </lineage>
</organism>
<reference evidence="2" key="1">
    <citation type="submission" date="2020-08" db="EMBL/GenBank/DDBJ databases">
        <title>Multicomponent nature underlies the extraordinary mechanical properties of spider dragline silk.</title>
        <authorList>
            <person name="Kono N."/>
            <person name="Nakamura H."/>
            <person name="Mori M."/>
            <person name="Yoshida Y."/>
            <person name="Ohtoshi R."/>
            <person name="Malay A.D."/>
            <person name="Moran D.A.P."/>
            <person name="Tomita M."/>
            <person name="Numata K."/>
            <person name="Arakawa K."/>
        </authorList>
    </citation>
    <scope>NUCLEOTIDE SEQUENCE</scope>
</reference>
<feature type="compositionally biased region" description="Polar residues" evidence="1">
    <location>
        <begin position="34"/>
        <end position="47"/>
    </location>
</feature>
<feature type="region of interest" description="Disordered" evidence="1">
    <location>
        <begin position="1646"/>
        <end position="1666"/>
    </location>
</feature>
<feature type="compositionally biased region" description="Polar residues" evidence="1">
    <location>
        <begin position="1111"/>
        <end position="1126"/>
    </location>
</feature>
<proteinExistence type="predicted"/>